<evidence type="ECO:0000313" key="1">
    <source>
        <dbReference type="EMBL" id="SPM32640.1"/>
    </source>
</evidence>
<organism evidence="1 2">
    <name type="scientific">Mycobacterium rhizamassiliense</name>
    <dbReference type="NCBI Taxonomy" id="1841860"/>
    <lineage>
        <taxon>Bacteria</taxon>
        <taxon>Bacillati</taxon>
        <taxon>Actinomycetota</taxon>
        <taxon>Actinomycetes</taxon>
        <taxon>Mycobacteriales</taxon>
        <taxon>Mycobacteriaceae</taxon>
        <taxon>Mycobacterium</taxon>
    </lineage>
</organism>
<dbReference type="AlphaFoldDB" id="A0A2U3NMA6"/>
<keyword evidence="2" id="KW-1185">Reference proteome</keyword>
<gene>
    <name evidence="1" type="ORF">MRAB57_439</name>
</gene>
<protein>
    <submittedName>
        <fullName evidence="1">Mycobacterium rhizamassiliense ORFan</fullName>
    </submittedName>
</protein>
<accession>A0A2U3NMA6</accession>
<evidence type="ECO:0000313" key="2">
    <source>
        <dbReference type="Proteomes" id="UP000240988"/>
    </source>
</evidence>
<reference evidence="1 2" key="1">
    <citation type="submission" date="2017-01" db="EMBL/GenBank/DDBJ databases">
        <authorList>
            <consortium name="Urmite Genomes"/>
        </authorList>
    </citation>
    <scope>NUCLEOTIDE SEQUENCE [LARGE SCALE GENOMIC DNA]</scope>
    <source>
        <strain evidence="1 2">AB57</strain>
    </source>
</reference>
<sequence length="61" mass="6111">MVMHLGSEGPVGESSAFAGAAMPTGAAAISAAATTSFVIVPRKPAVVHPSMYPPKVGIYLL</sequence>
<dbReference type="EMBL" id="FUFA01000001">
    <property type="protein sequence ID" value="SPM32640.1"/>
    <property type="molecule type" value="Genomic_DNA"/>
</dbReference>
<name>A0A2U3NMA6_9MYCO</name>
<proteinExistence type="predicted"/>
<dbReference type="Proteomes" id="UP000240988">
    <property type="component" value="Unassembled WGS sequence"/>
</dbReference>